<evidence type="ECO:0000259" key="2">
    <source>
        <dbReference type="Pfam" id="PF09353"/>
    </source>
</evidence>
<accession>A0AA36HZV3</accession>
<reference evidence="3" key="1">
    <citation type="submission" date="2023-08" db="EMBL/GenBank/DDBJ databases">
        <authorList>
            <person name="Chen Y."/>
            <person name="Shah S."/>
            <person name="Dougan E. K."/>
            <person name="Thang M."/>
            <person name="Chan C."/>
        </authorList>
    </citation>
    <scope>NUCLEOTIDE SEQUENCE</scope>
</reference>
<gene>
    <name evidence="3" type="ORF">EVOR1521_LOCUS6972</name>
</gene>
<comment type="caution">
    <text evidence="3">The sequence shown here is derived from an EMBL/GenBank/DDBJ whole genome shotgun (WGS) entry which is preliminary data.</text>
</comment>
<evidence type="ECO:0000256" key="1">
    <source>
        <dbReference type="SAM" id="SignalP"/>
    </source>
</evidence>
<proteinExistence type="predicted"/>
<organism evidence="3 4">
    <name type="scientific">Effrenium voratum</name>
    <dbReference type="NCBI Taxonomy" id="2562239"/>
    <lineage>
        <taxon>Eukaryota</taxon>
        <taxon>Sar</taxon>
        <taxon>Alveolata</taxon>
        <taxon>Dinophyceae</taxon>
        <taxon>Suessiales</taxon>
        <taxon>Symbiodiniaceae</taxon>
        <taxon>Effrenium</taxon>
    </lineage>
</organism>
<dbReference type="EMBL" id="CAUJNA010000542">
    <property type="protein sequence ID" value="CAJ1378428.1"/>
    <property type="molecule type" value="Genomic_DNA"/>
</dbReference>
<keyword evidence="4" id="KW-1185">Reference proteome</keyword>
<evidence type="ECO:0000313" key="4">
    <source>
        <dbReference type="Proteomes" id="UP001178507"/>
    </source>
</evidence>
<dbReference type="InterPro" id="IPR018962">
    <property type="entry name" value="DUF1995"/>
</dbReference>
<dbReference type="Pfam" id="PF09353">
    <property type="entry name" value="DUF1995"/>
    <property type="match status" value="1"/>
</dbReference>
<dbReference type="Proteomes" id="UP001178507">
    <property type="component" value="Unassembled WGS sequence"/>
</dbReference>
<sequence>MFLVSSDDAQARSAGPRWRCALLLAALLVSRCGPASCFSAGRPRVQRAAFDFNLGNLFGGEDELQVPKDVAAMVAGLKRSTENALNSACSRLDVELPPSFQLGVENKLKSQIVDEKKSKAVVLKEVARGDRELARVFVEMLSSLGPGLVVAFRTPQLQKAAKKRWKLTKDEAQTISFPDPRKSAFTQEVGMPAVFRETVKKVKCNCLVAVAPQQEQLQCVAELSRELGDQMGIILLNARIHGPLRKGSKMGPRLRSALVKDFKATYHVRFLKSERLPKNSLLFRQVGSDGEGPWIVAVQRQLVAGAVVTKEVLRSDEELGHALGDLLALLSRSPAVRRSPQHLNAAGLRGKREGRAHPAEIFPDAGFTALWASCEV</sequence>
<keyword evidence="1" id="KW-0732">Signal</keyword>
<feature type="signal peptide" evidence="1">
    <location>
        <begin position="1"/>
        <end position="37"/>
    </location>
</feature>
<dbReference type="AlphaFoldDB" id="A0AA36HZV3"/>
<feature type="chain" id="PRO_5041206121" description="DUF1995 domain-containing protein" evidence="1">
    <location>
        <begin position="38"/>
        <end position="376"/>
    </location>
</feature>
<protein>
    <recommendedName>
        <fullName evidence="2">DUF1995 domain-containing protein</fullName>
    </recommendedName>
</protein>
<evidence type="ECO:0000313" key="3">
    <source>
        <dbReference type="EMBL" id="CAJ1378428.1"/>
    </source>
</evidence>
<name>A0AA36HZV3_9DINO</name>
<feature type="domain" description="DUF1995" evidence="2">
    <location>
        <begin position="67"/>
        <end position="300"/>
    </location>
</feature>